<keyword evidence="2" id="KW-1185">Reference proteome</keyword>
<proteinExistence type="predicted"/>
<comment type="caution">
    <text evidence="1">The sequence shown here is derived from an EMBL/GenBank/DDBJ whole genome shotgun (WGS) entry which is preliminary data.</text>
</comment>
<accession>A0ABT3QKS6</accession>
<organism evidence="1 2">
    <name type="scientific">Ochrobactrum chromiisoli</name>
    <dbReference type="NCBI Taxonomy" id="2993941"/>
    <lineage>
        <taxon>Bacteria</taxon>
        <taxon>Pseudomonadati</taxon>
        <taxon>Pseudomonadota</taxon>
        <taxon>Alphaproteobacteria</taxon>
        <taxon>Hyphomicrobiales</taxon>
        <taxon>Brucellaceae</taxon>
        <taxon>Brucella/Ochrobactrum group</taxon>
        <taxon>Ochrobactrum</taxon>
    </lineage>
</organism>
<gene>
    <name evidence="1" type="ORF">OPR82_05425</name>
</gene>
<dbReference type="Proteomes" id="UP001301216">
    <property type="component" value="Unassembled WGS sequence"/>
</dbReference>
<protein>
    <recommendedName>
        <fullName evidence="3">Lipoprotein</fullName>
    </recommendedName>
</protein>
<dbReference type="EMBL" id="JAPHAV010000001">
    <property type="protein sequence ID" value="MCX2696217.1"/>
    <property type="molecule type" value="Genomic_DNA"/>
</dbReference>
<dbReference type="PROSITE" id="PS51257">
    <property type="entry name" value="PROKAR_LIPOPROTEIN"/>
    <property type="match status" value="1"/>
</dbReference>
<sequence length="174" mass="18423">MKNILKKYTLILQKFFQFTLVTLIASGLTGCNSVGSSGAPANVSQKEELQDYAGLKAFKAICLDTAPSFSNAVAVARRFGVQDFIELGEGKAGMSADNSLSAQIKPNHECAVTTAKYSGNRLALRKAFIATVSSVTGKGMSGSKVPFTAEIQGVPLIFMHDPNGGEAFVILRAK</sequence>
<reference evidence="1 2" key="1">
    <citation type="submission" date="2022-11" db="EMBL/GenBank/DDBJ databases">
        <title>Brucella sp. YY2X, whole genome shotgun sequencing project.</title>
        <authorList>
            <person name="Yang Y."/>
        </authorList>
    </citation>
    <scope>NUCLEOTIDE SEQUENCE [LARGE SCALE GENOMIC DNA]</scope>
    <source>
        <strain evidence="1 2">YY2X</strain>
    </source>
</reference>
<evidence type="ECO:0008006" key="3">
    <source>
        <dbReference type="Google" id="ProtNLM"/>
    </source>
</evidence>
<dbReference type="RefSeq" id="WP_265983474.1">
    <property type="nucleotide sequence ID" value="NZ_JAPHAV010000001.1"/>
</dbReference>
<name>A0ABT3QKS6_9HYPH</name>
<evidence type="ECO:0000313" key="2">
    <source>
        <dbReference type="Proteomes" id="UP001301216"/>
    </source>
</evidence>
<evidence type="ECO:0000313" key="1">
    <source>
        <dbReference type="EMBL" id="MCX2696217.1"/>
    </source>
</evidence>